<keyword evidence="5" id="KW-0575">Peroxidase</keyword>
<accession>A0A1Y6CVW6</accession>
<dbReference type="InterPro" id="IPR004852">
    <property type="entry name" value="Di-haem_cyt_c_peroxidsae"/>
</dbReference>
<dbReference type="GO" id="GO:0004130">
    <property type="term" value="F:cytochrome-c peroxidase activity"/>
    <property type="evidence" value="ECO:0007669"/>
    <property type="project" value="TreeGrafter"/>
</dbReference>
<dbReference type="InterPro" id="IPR051395">
    <property type="entry name" value="Cytochrome_c_Peroxidase/MauG"/>
</dbReference>
<comment type="subcellular location">
    <subcellularLocation>
        <location evidence="1">Cell envelope</location>
    </subcellularLocation>
</comment>
<evidence type="ECO:0000313" key="6">
    <source>
        <dbReference type="Proteomes" id="UP000192923"/>
    </source>
</evidence>
<keyword evidence="2" id="KW-0560">Oxidoreductase</keyword>
<dbReference type="Pfam" id="PF03150">
    <property type="entry name" value="CCP_MauG"/>
    <property type="match status" value="1"/>
</dbReference>
<feature type="compositionally biased region" description="Polar residues" evidence="3">
    <location>
        <begin position="667"/>
        <end position="680"/>
    </location>
</feature>
<dbReference type="SUPFAM" id="SSF46626">
    <property type="entry name" value="Cytochrome c"/>
    <property type="match status" value="2"/>
</dbReference>
<evidence type="ECO:0000256" key="1">
    <source>
        <dbReference type="ARBA" id="ARBA00004196"/>
    </source>
</evidence>
<evidence type="ECO:0000313" key="5">
    <source>
        <dbReference type="EMBL" id="SMF94521.1"/>
    </source>
</evidence>
<evidence type="ECO:0000256" key="2">
    <source>
        <dbReference type="ARBA" id="ARBA00023002"/>
    </source>
</evidence>
<dbReference type="PANTHER" id="PTHR30600">
    <property type="entry name" value="CYTOCHROME C PEROXIDASE-RELATED"/>
    <property type="match status" value="1"/>
</dbReference>
<proteinExistence type="predicted"/>
<dbReference type="Gene3D" id="1.10.760.10">
    <property type="entry name" value="Cytochrome c-like domain"/>
    <property type="match status" value="3"/>
</dbReference>
<feature type="domain" description="Di-haem cytochrome c peroxidase" evidence="4">
    <location>
        <begin position="202"/>
        <end position="389"/>
    </location>
</feature>
<dbReference type="InterPro" id="IPR036909">
    <property type="entry name" value="Cyt_c-like_dom_sf"/>
</dbReference>
<sequence length="710" mass="75979">MLQLQRLVTDRTRRSRIILGWLAPLCWAMLPWGEAGAHGASPPSLKGVQVPATPGLLDGTNPIVVDSAAAVVLGKALFWDINVGSDGMACASCHFHAGADRRITNQLAPGTFHTDAATGQSFEKTASGAKGGPGYALRLGDFPLHQVANPDDKTSAVLYDTDDVVASAGVFHADFQAVAGDGSRDTCLSSTDPLFHRRDLNTRRVEPRNTPTVINAAFNSRNFWDGRANNIFNGETPFGARDSAAGVWVAQKPGGKAQKQQVRLENAALASQAMAPPVNDIEMSCAGRTFPELGRKLLQRRPLAIQAVHKQDSVLGPSRHASGQGLDTTYAALVQKAFAPRYWSGIGKFGAPPQGSAYTQMEANFSFFFGLALQLYQETLISDDSPFDTPRDADDIPLGLNEQQARGLVLFVDAHCPICHRGPTLSSAAHPYVYSYPAATGPQWVNRKTLRGSFTGQGVAFALMDEGFANTSVTPDAYDPGLGGTDPFGNPLSYTAQYLELLMGSRTALTDPISIKACSFDVPFTSDYVAAERVDDPLGSEGCGARLPYAKVPASAVLAAELAKPGQGRALASVQGAFKIPSLRNVELTGPYMHNGGMKTLEEVVDFYSRGGNFDNPEHFATVVFPQGFSALQKADLVAFLKSLTDERVRWERAPFDHPALPIPQSAGIQPSAQDPQQTADKMLSIPAVGKLGRPASRGPLQPFESFLRP</sequence>
<reference evidence="5 6" key="1">
    <citation type="submission" date="2016-12" db="EMBL/GenBank/DDBJ databases">
        <authorList>
            <person name="Song W.-J."/>
            <person name="Kurnit D.M."/>
        </authorList>
    </citation>
    <scope>NUCLEOTIDE SEQUENCE [LARGE SCALE GENOMIC DNA]</scope>
    <source>
        <strain evidence="5 6">175</strain>
    </source>
</reference>
<dbReference type="GO" id="GO:0030313">
    <property type="term" value="C:cell envelope"/>
    <property type="evidence" value="ECO:0007669"/>
    <property type="project" value="UniProtKB-SubCell"/>
</dbReference>
<dbReference type="GO" id="GO:0009055">
    <property type="term" value="F:electron transfer activity"/>
    <property type="evidence" value="ECO:0007669"/>
    <property type="project" value="InterPro"/>
</dbReference>
<name>A0A1Y6CVW6_9GAMM</name>
<evidence type="ECO:0000256" key="3">
    <source>
        <dbReference type="SAM" id="MobiDB-lite"/>
    </source>
</evidence>
<dbReference type="EMBL" id="FXAM01000001">
    <property type="protein sequence ID" value="SMF94521.1"/>
    <property type="molecule type" value="Genomic_DNA"/>
</dbReference>
<keyword evidence="6" id="KW-1185">Reference proteome</keyword>
<feature type="region of interest" description="Disordered" evidence="3">
    <location>
        <begin position="660"/>
        <end position="710"/>
    </location>
</feature>
<dbReference type="STRING" id="1760988.SAMN02949497_1839"/>
<gene>
    <name evidence="5" type="ORF">SAMN02949497_1839</name>
</gene>
<dbReference type="Proteomes" id="UP000192923">
    <property type="component" value="Unassembled WGS sequence"/>
</dbReference>
<dbReference type="GO" id="GO:0020037">
    <property type="term" value="F:heme binding"/>
    <property type="evidence" value="ECO:0007669"/>
    <property type="project" value="InterPro"/>
</dbReference>
<protein>
    <submittedName>
        <fullName evidence="5">Di-haem cytochrome c peroxidase</fullName>
    </submittedName>
</protein>
<dbReference type="AlphaFoldDB" id="A0A1Y6CVW6"/>
<organism evidence="5 6">
    <name type="scientific">Methylomagnum ishizawai</name>
    <dbReference type="NCBI Taxonomy" id="1760988"/>
    <lineage>
        <taxon>Bacteria</taxon>
        <taxon>Pseudomonadati</taxon>
        <taxon>Pseudomonadota</taxon>
        <taxon>Gammaproteobacteria</taxon>
        <taxon>Methylococcales</taxon>
        <taxon>Methylococcaceae</taxon>
        <taxon>Methylomagnum</taxon>
    </lineage>
</organism>
<evidence type="ECO:0000259" key="4">
    <source>
        <dbReference type="Pfam" id="PF03150"/>
    </source>
</evidence>